<evidence type="ECO:0000313" key="2">
    <source>
        <dbReference type="EMBL" id="ORY75005.1"/>
    </source>
</evidence>
<accession>A0A1Y2EW03</accession>
<proteinExistence type="predicted"/>
<keyword evidence="3" id="KW-1185">Reference proteome</keyword>
<reference evidence="2 3" key="1">
    <citation type="submission" date="2016-07" db="EMBL/GenBank/DDBJ databases">
        <title>Pervasive Adenine N6-methylation of Active Genes in Fungi.</title>
        <authorList>
            <consortium name="DOE Joint Genome Institute"/>
            <person name="Mondo S.J."/>
            <person name="Dannebaum R.O."/>
            <person name="Kuo R.C."/>
            <person name="Labutti K."/>
            <person name="Haridas S."/>
            <person name="Kuo A."/>
            <person name="Salamov A."/>
            <person name="Ahrendt S.R."/>
            <person name="Lipzen A."/>
            <person name="Sullivan W."/>
            <person name="Andreopoulos W.B."/>
            <person name="Clum A."/>
            <person name="Lindquist E."/>
            <person name="Daum C."/>
            <person name="Ramamoorthy G.K."/>
            <person name="Gryganskyi A."/>
            <person name="Culley D."/>
            <person name="Magnuson J.K."/>
            <person name="James T.Y."/>
            <person name="O'Malley M.A."/>
            <person name="Stajich J.E."/>
            <person name="Spatafora J.W."/>
            <person name="Visel A."/>
            <person name="Grigoriev I.V."/>
        </authorList>
    </citation>
    <scope>NUCLEOTIDE SEQUENCE [LARGE SCALE GENOMIC DNA]</scope>
    <source>
        <strain evidence="2 3">62-1032</strain>
    </source>
</reference>
<feature type="compositionally biased region" description="Low complexity" evidence="1">
    <location>
        <begin position="1"/>
        <end position="15"/>
    </location>
</feature>
<feature type="region of interest" description="Disordered" evidence="1">
    <location>
        <begin position="40"/>
        <end position="71"/>
    </location>
</feature>
<name>A0A1Y2EW03_9BASI</name>
<dbReference type="AlphaFoldDB" id="A0A1Y2EW03"/>
<sequence length="211" mass="23727">MARTVQSTTTRSSQVPLHTRSSLALHPPLDSRLLRHHLRANGLPLRPNLPQATRTTGSTRSSPLHHRRTPLRLPLGHRHGLLLGSALQRRLPSHEHLRPRAVGVDTGFDPGVLCFDYPERFRWLVGMRWEAGYMRRVGGKSREFPLVVSSPSPTSFLDTSHSTRCPYFRPPRRSHGRLGRACRASLLSAPADHFPPLPLRPLLVHLLPSNP</sequence>
<protein>
    <submittedName>
        <fullName evidence="2">Uncharacterized protein</fullName>
    </submittedName>
</protein>
<dbReference type="InParanoid" id="A0A1Y2EW03"/>
<dbReference type="EMBL" id="MCGR01000039">
    <property type="protein sequence ID" value="ORY75005.1"/>
    <property type="molecule type" value="Genomic_DNA"/>
</dbReference>
<organism evidence="2 3">
    <name type="scientific">Leucosporidium creatinivorum</name>
    <dbReference type="NCBI Taxonomy" id="106004"/>
    <lineage>
        <taxon>Eukaryota</taxon>
        <taxon>Fungi</taxon>
        <taxon>Dikarya</taxon>
        <taxon>Basidiomycota</taxon>
        <taxon>Pucciniomycotina</taxon>
        <taxon>Microbotryomycetes</taxon>
        <taxon>Leucosporidiales</taxon>
        <taxon>Leucosporidium</taxon>
    </lineage>
</organism>
<gene>
    <name evidence="2" type="ORF">BCR35DRAFT_130088</name>
</gene>
<evidence type="ECO:0000256" key="1">
    <source>
        <dbReference type="SAM" id="MobiDB-lite"/>
    </source>
</evidence>
<comment type="caution">
    <text evidence="2">The sequence shown here is derived from an EMBL/GenBank/DDBJ whole genome shotgun (WGS) entry which is preliminary data.</text>
</comment>
<dbReference type="Proteomes" id="UP000193467">
    <property type="component" value="Unassembled WGS sequence"/>
</dbReference>
<evidence type="ECO:0000313" key="3">
    <source>
        <dbReference type="Proteomes" id="UP000193467"/>
    </source>
</evidence>
<feature type="compositionally biased region" description="Polar residues" evidence="1">
    <location>
        <begin position="50"/>
        <end position="62"/>
    </location>
</feature>
<feature type="region of interest" description="Disordered" evidence="1">
    <location>
        <begin position="1"/>
        <end position="26"/>
    </location>
</feature>